<name>A0AAF5DJ02_STRER</name>
<keyword evidence="5" id="KW-0067">ATP-binding</keyword>
<sequence>YNKKKCLMLFLFLDHLVLNFGYVHLSAGDLLREERNRQGSKYGELIETHIKNGTIVPVEITCALLKNAMLQKPDAKGFLVDGFPRNQDNLDGWNKEMADHVNLQFVLYLTCSKEMCLQRCLSRGQGRSDDNEESLKKRIDTYNNQTMEIIEHFTKANLIRKIESVGNVDEIFDKVKIFLIIQASTISDFSLQCKKGYHITAIKRVASPYKKGPGSFQVECQLLDTETQKISCEKLTTAPQCNGQLEGCSGNQFLTGFHGYSLTNDSNVVLLDPICCTSPNVKIDSISCSSERINSVGKPFSHKLEMSDFSYRGLQCWHQYKSSDNTLLDIVVKLEVCSIQSSTFNSKRSWKLESCPPCKCSCGIQYCSGGKVPVKILHKHFLPNECSCNCQCAYKSSNDKHLYV</sequence>
<dbReference type="InterPro" id="IPR033690">
    <property type="entry name" value="Adenylat_kinase_CS"/>
</dbReference>
<dbReference type="GO" id="GO:0009123">
    <property type="term" value="P:nucleoside monophosphate metabolic process"/>
    <property type="evidence" value="ECO:0007669"/>
    <property type="project" value="UniProtKB-ARBA"/>
</dbReference>
<dbReference type="InterPro" id="IPR000850">
    <property type="entry name" value="Adenylat/UMP-CMP_kin"/>
</dbReference>
<evidence type="ECO:0000256" key="5">
    <source>
        <dbReference type="ARBA" id="ARBA00022840"/>
    </source>
</evidence>
<evidence type="ECO:0000256" key="8">
    <source>
        <dbReference type="ARBA" id="ARBA00048116"/>
    </source>
</evidence>
<evidence type="ECO:0000256" key="1">
    <source>
        <dbReference type="ARBA" id="ARBA00022490"/>
    </source>
</evidence>
<evidence type="ECO:0000256" key="10">
    <source>
        <dbReference type="SAM" id="SignalP"/>
    </source>
</evidence>
<proteinExistence type="inferred from homology"/>
<evidence type="ECO:0000313" key="11">
    <source>
        <dbReference type="Proteomes" id="UP000035681"/>
    </source>
</evidence>
<keyword evidence="6" id="KW-0665">Pyrimidine biosynthesis</keyword>
<dbReference type="GO" id="GO:0006207">
    <property type="term" value="P:'de novo' pyrimidine nucleobase biosynthetic process"/>
    <property type="evidence" value="ECO:0007669"/>
    <property type="project" value="InterPro"/>
</dbReference>
<evidence type="ECO:0000256" key="2">
    <source>
        <dbReference type="ARBA" id="ARBA00022679"/>
    </source>
</evidence>
<dbReference type="GO" id="GO:0005524">
    <property type="term" value="F:ATP binding"/>
    <property type="evidence" value="ECO:0007669"/>
    <property type="project" value="UniProtKB-KW"/>
</dbReference>
<evidence type="ECO:0000256" key="4">
    <source>
        <dbReference type="ARBA" id="ARBA00022777"/>
    </source>
</evidence>
<evidence type="ECO:0000256" key="9">
    <source>
        <dbReference type="RuleBase" id="RU003330"/>
    </source>
</evidence>
<evidence type="ECO:0000256" key="3">
    <source>
        <dbReference type="ARBA" id="ARBA00022741"/>
    </source>
</evidence>
<dbReference type="PROSITE" id="PS00113">
    <property type="entry name" value="ADENYLATE_KINASE"/>
    <property type="match status" value="1"/>
</dbReference>
<dbReference type="CDD" id="cd01428">
    <property type="entry name" value="ADK"/>
    <property type="match status" value="1"/>
</dbReference>
<accession>A0AAF5DJ02</accession>
<feature type="signal peptide" evidence="10">
    <location>
        <begin position="1"/>
        <end position="21"/>
    </location>
</feature>
<keyword evidence="4 9" id="KW-0418">Kinase</keyword>
<reference evidence="12" key="1">
    <citation type="submission" date="2024-02" db="UniProtKB">
        <authorList>
            <consortium name="WormBaseParasite"/>
        </authorList>
    </citation>
    <scope>IDENTIFICATION</scope>
</reference>
<dbReference type="PRINTS" id="PR00094">
    <property type="entry name" value="ADENYLTKNASE"/>
</dbReference>
<comment type="catalytic activity">
    <reaction evidence="8">
        <text>UMP + ATP = UDP + ADP</text>
        <dbReference type="Rhea" id="RHEA:24400"/>
        <dbReference type="ChEBI" id="CHEBI:30616"/>
        <dbReference type="ChEBI" id="CHEBI:57865"/>
        <dbReference type="ChEBI" id="CHEBI:58223"/>
        <dbReference type="ChEBI" id="CHEBI:456216"/>
        <dbReference type="EC" id="2.7.4.14"/>
    </reaction>
</comment>
<keyword evidence="1" id="KW-0963">Cytoplasm</keyword>
<dbReference type="Gene3D" id="3.40.50.300">
    <property type="entry name" value="P-loop containing nucleotide triphosphate hydrolases"/>
    <property type="match status" value="1"/>
</dbReference>
<keyword evidence="2 9" id="KW-0808">Transferase</keyword>
<comment type="similarity">
    <text evidence="9">Belongs to the adenylate kinase family.</text>
</comment>
<evidence type="ECO:0000313" key="12">
    <source>
        <dbReference type="WBParaSite" id="TCONS_00013471.p1"/>
    </source>
</evidence>
<dbReference type="WBParaSite" id="TCONS_00013471.p1">
    <property type="protein sequence ID" value="TCONS_00013471.p1"/>
    <property type="gene ID" value="XLOC_008146"/>
</dbReference>
<dbReference type="HAMAP" id="MF_00235">
    <property type="entry name" value="Adenylate_kinase_Adk"/>
    <property type="match status" value="1"/>
</dbReference>
<dbReference type="InterPro" id="IPR027417">
    <property type="entry name" value="P-loop_NTPase"/>
</dbReference>
<keyword evidence="3" id="KW-0547">Nucleotide-binding</keyword>
<dbReference type="SUPFAM" id="SSF52540">
    <property type="entry name" value="P-loop containing nucleoside triphosphate hydrolases"/>
    <property type="match status" value="1"/>
</dbReference>
<evidence type="ECO:0000256" key="7">
    <source>
        <dbReference type="ARBA" id="ARBA00023242"/>
    </source>
</evidence>
<dbReference type="GO" id="GO:0006221">
    <property type="term" value="P:pyrimidine nucleotide biosynthetic process"/>
    <property type="evidence" value="ECO:0007669"/>
    <property type="project" value="UniProtKB-KW"/>
</dbReference>
<dbReference type="InterPro" id="IPR006266">
    <property type="entry name" value="UMP_CMP_kinase"/>
</dbReference>
<dbReference type="PANTHER" id="PTHR23359">
    <property type="entry name" value="NUCLEOTIDE KINASE"/>
    <property type="match status" value="1"/>
</dbReference>
<feature type="chain" id="PRO_5042291292" description="Nucleoside-diphosphate kinase" evidence="10">
    <location>
        <begin position="22"/>
        <end position="404"/>
    </location>
</feature>
<protein>
    <recommendedName>
        <fullName evidence="13">Nucleoside-diphosphate kinase</fullName>
    </recommendedName>
</protein>
<dbReference type="NCBIfam" id="TIGR01359">
    <property type="entry name" value="UMP_CMP_kin_fam"/>
    <property type="match status" value="1"/>
</dbReference>
<dbReference type="GO" id="GO:0019205">
    <property type="term" value="F:nucleobase-containing compound kinase activity"/>
    <property type="evidence" value="ECO:0007669"/>
    <property type="project" value="InterPro"/>
</dbReference>
<keyword evidence="10" id="KW-0732">Signal</keyword>
<dbReference type="Proteomes" id="UP000035681">
    <property type="component" value="Unplaced"/>
</dbReference>
<dbReference type="Pfam" id="PF00406">
    <property type="entry name" value="ADK"/>
    <property type="match status" value="1"/>
</dbReference>
<keyword evidence="7" id="KW-0539">Nucleus</keyword>
<dbReference type="GO" id="GO:0016776">
    <property type="term" value="F:phosphotransferase activity, phosphate group as acceptor"/>
    <property type="evidence" value="ECO:0007669"/>
    <property type="project" value="InterPro"/>
</dbReference>
<evidence type="ECO:0000256" key="6">
    <source>
        <dbReference type="ARBA" id="ARBA00022975"/>
    </source>
</evidence>
<keyword evidence="11" id="KW-1185">Reference proteome</keyword>
<evidence type="ECO:0008006" key="13">
    <source>
        <dbReference type="Google" id="ProtNLM"/>
    </source>
</evidence>
<organism evidence="11 12">
    <name type="scientific">Strongyloides stercoralis</name>
    <name type="common">Threadworm</name>
    <dbReference type="NCBI Taxonomy" id="6248"/>
    <lineage>
        <taxon>Eukaryota</taxon>
        <taxon>Metazoa</taxon>
        <taxon>Ecdysozoa</taxon>
        <taxon>Nematoda</taxon>
        <taxon>Chromadorea</taxon>
        <taxon>Rhabditida</taxon>
        <taxon>Tylenchina</taxon>
        <taxon>Panagrolaimomorpha</taxon>
        <taxon>Strongyloidoidea</taxon>
        <taxon>Strongyloididae</taxon>
        <taxon>Strongyloides</taxon>
    </lineage>
</organism>
<dbReference type="AlphaFoldDB" id="A0AAF5DJ02"/>